<evidence type="ECO:0000256" key="9">
    <source>
        <dbReference type="ARBA" id="ARBA00023136"/>
    </source>
</evidence>
<evidence type="ECO:0000256" key="4">
    <source>
        <dbReference type="ARBA" id="ARBA00022553"/>
    </source>
</evidence>
<keyword evidence="8" id="KW-1133">Transmembrane helix</keyword>
<evidence type="ECO:0000256" key="8">
    <source>
        <dbReference type="ARBA" id="ARBA00022989"/>
    </source>
</evidence>
<keyword evidence="5 17" id="KW-0768">Sushi</keyword>
<dbReference type="Proteomes" id="UP000694394">
    <property type="component" value="Chromosome 25"/>
</dbReference>
<protein>
    <recommendedName>
        <fullName evidence="16">Interleukin-15 receptor subunit alpha</fullName>
    </recommendedName>
</protein>
<evidence type="ECO:0000256" key="18">
    <source>
        <dbReference type="SAM" id="MobiDB-lite"/>
    </source>
</evidence>
<dbReference type="GO" id="GO:0042010">
    <property type="term" value="F:interleukin-15 receptor activity"/>
    <property type="evidence" value="ECO:0007669"/>
    <property type="project" value="InterPro"/>
</dbReference>
<feature type="compositionally biased region" description="Pro residues" evidence="18">
    <location>
        <begin position="113"/>
        <end position="124"/>
    </location>
</feature>
<sequence length="215" mass="22270">GRPRRADGCRKRLFTAAVFSSLPSTLTGITCPTPTSVEHAGIRVKSYSVHSRERYVCNSGFKRKAGTSSLTQCMFNETTQTAHWTAPNLKCITSSPGADTTVAAETAVAPHSPSKPPSAGPPGPGGQESSQAPSQTTAVGTSEGTPSAPRQPPGHSEPSSTSPSLLCVAGVALLAPCCLQSRQSSRPNNVEMATVEAQPMTSSREEDAETGPHAL</sequence>
<reference evidence="21" key="2">
    <citation type="submission" date="2025-08" db="UniProtKB">
        <authorList>
            <consortium name="Ensembl"/>
        </authorList>
    </citation>
    <scope>IDENTIFICATION</scope>
</reference>
<dbReference type="GO" id="GO:0005576">
    <property type="term" value="C:extracellular region"/>
    <property type="evidence" value="ECO:0007669"/>
    <property type="project" value="UniProtKB-SubCell"/>
</dbReference>
<accession>A0A8C5YAB3</accession>
<keyword evidence="4" id="KW-0597">Phosphoprotein</keyword>
<dbReference type="EMBL" id="ABDC03028690">
    <property type="status" value="NOT_ANNOTATED_CDS"/>
    <property type="molecule type" value="Genomic_DNA"/>
</dbReference>
<feature type="signal peptide" evidence="19">
    <location>
        <begin position="1"/>
        <end position="28"/>
    </location>
</feature>
<feature type="chain" id="PRO_5034222099" description="Interleukin-15 receptor subunit alpha" evidence="19">
    <location>
        <begin position="29"/>
        <end position="215"/>
    </location>
</feature>
<dbReference type="FunFam" id="2.20.28.230:FF:000001">
    <property type="entry name" value="Interleukin 15 receptor subunit alpha"/>
    <property type="match status" value="1"/>
</dbReference>
<keyword evidence="11" id="KW-0675">Receptor</keyword>
<keyword evidence="3" id="KW-0964">Secreted</keyword>
<reference evidence="21" key="1">
    <citation type="submission" date="2016-12" db="EMBL/GenBank/DDBJ databases">
        <title>Mouse lemur reference genome and diversity panel.</title>
        <authorList>
            <person name="Harris R."/>
            <person name="Larsen P."/>
            <person name="Liu Y."/>
            <person name="Hughes D.S."/>
            <person name="Murali S."/>
            <person name="Raveendran M."/>
            <person name="Korchina V."/>
            <person name="Wang M."/>
            <person name="Jhangiani S."/>
            <person name="Bandaranaike D."/>
            <person name="Bellair M."/>
            <person name="Blankenburg K."/>
            <person name="Chao H."/>
            <person name="Dahdouli M."/>
            <person name="Dinh H."/>
            <person name="Doddapaneni H."/>
            <person name="English A."/>
            <person name="Firestine M."/>
            <person name="Gnanaolivu R."/>
            <person name="Gross S."/>
            <person name="Hernandez B."/>
            <person name="Javaid M."/>
            <person name="Jayaseelan J."/>
            <person name="Jones J."/>
            <person name="Khan Z."/>
            <person name="Kovar C."/>
            <person name="Kurapati P."/>
            <person name="Le B."/>
            <person name="Lee S."/>
            <person name="Li M."/>
            <person name="Mathew T."/>
            <person name="Narasimhan A."/>
            <person name="Ngo D."/>
            <person name="Nguyen L."/>
            <person name="Okwuonu G."/>
            <person name="Ongeri F."/>
            <person name="Osuji N."/>
            <person name="Pu L.-L."/>
            <person name="Puazo M."/>
            <person name="Quiroz J."/>
            <person name="Raj R."/>
            <person name="Rajbhandari K."/>
            <person name="Reid J.G."/>
            <person name="Santibanez J."/>
            <person name="Sexton D."/>
            <person name="Skinner E."/>
            <person name="Vee V."/>
            <person name="Weissenberger G."/>
            <person name="Wu Y."/>
            <person name="Xin Y."/>
            <person name="Han Y."/>
            <person name="Campbell C."/>
            <person name="Brown A."/>
            <person name="Sullivan B."/>
            <person name="Shelton J."/>
            <person name="Brown S."/>
            <person name="Dudchenko O."/>
            <person name="Machol I."/>
            <person name="Durand N."/>
            <person name="Shamim M."/>
            <person name="Lieberman A."/>
            <person name="Muzny D.M."/>
            <person name="Richards S."/>
            <person name="Yoder A."/>
            <person name="Worley K.C."/>
            <person name="Rogers J."/>
            <person name="Gibbs R.A."/>
        </authorList>
    </citation>
    <scope>NUCLEOTIDE SEQUENCE [LARGE SCALE GENOMIC DNA]</scope>
</reference>
<evidence type="ECO:0000256" key="11">
    <source>
        <dbReference type="ARBA" id="ARBA00023170"/>
    </source>
</evidence>
<dbReference type="AlphaFoldDB" id="A0A8C5YAB3"/>
<feature type="domain" description="Sushi" evidence="20">
    <location>
        <begin position="29"/>
        <end position="93"/>
    </location>
</feature>
<evidence type="ECO:0000256" key="19">
    <source>
        <dbReference type="SAM" id="SignalP"/>
    </source>
</evidence>
<keyword evidence="13" id="KW-0539">Nucleus</keyword>
<keyword evidence="7 19" id="KW-0732">Signal</keyword>
<evidence type="ECO:0000256" key="17">
    <source>
        <dbReference type="PROSITE-ProRule" id="PRU00302"/>
    </source>
</evidence>
<name>A0A8C5YAB3_MICMU</name>
<keyword evidence="22" id="KW-1185">Reference proteome</keyword>
<comment type="caution">
    <text evidence="17">Lacks conserved residue(s) required for the propagation of feature annotation.</text>
</comment>
<evidence type="ECO:0000256" key="7">
    <source>
        <dbReference type="ARBA" id="ARBA00022729"/>
    </source>
</evidence>
<dbReference type="CDD" id="cd00033">
    <property type="entry name" value="CCP"/>
    <property type="match status" value="1"/>
</dbReference>
<dbReference type="GO" id="GO:0009986">
    <property type="term" value="C:cell surface"/>
    <property type="evidence" value="ECO:0007669"/>
    <property type="project" value="UniProtKB-SubCell"/>
</dbReference>
<evidence type="ECO:0000256" key="16">
    <source>
        <dbReference type="ARBA" id="ARBA00069591"/>
    </source>
</evidence>
<dbReference type="PANTHER" id="PTHR15060:SF0">
    <property type="entry name" value="INTERLEUKIN-15 RECEPTOR SUBUNIT ALPHA"/>
    <property type="match status" value="1"/>
</dbReference>
<dbReference type="Pfam" id="PF00084">
    <property type="entry name" value="Sushi"/>
    <property type="match status" value="1"/>
</dbReference>
<evidence type="ECO:0000256" key="6">
    <source>
        <dbReference type="ARBA" id="ARBA00022692"/>
    </source>
</evidence>
<comment type="subunit">
    <text evidence="15">The interleukin-15 receptor IL15R is a heterotrimer of IL15RA, IL2RB and IL2RG. IL15RA also self-associates. Interacts with SYK.</text>
</comment>
<feature type="region of interest" description="Disordered" evidence="18">
    <location>
        <begin position="181"/>
        <end position="215"/>
    </location>
</feature>
<evidence type="ECO:0000256" key="13">
    <source>
        <dbReference type="ARBA" id="ARBA00023242"/>
    </source>
</evidence>
<feature type="compositionally biased region" description="Polar residues" evidence="18">
    <location>
        <begin position="136"/>
        <end position="145"/>
    </location>
</feature>
<dbReference type="InterPro" id="IPR035976">
    <property type="entry name" value="Sushi/SCR/CCP_sf"/>
</dbReference>
<evidence type="ECO:0000313" key="21">
    <source>
        <dbReference type="Ensembl" id="ENSMICP00000048114.1"/>
    </source>
</evidence>
<evidence type="ECO:0000256" key="12">
    <source>
        <dbReference type="ARBA" id="ARBA00023180"/>
    </source>
</evidence>
<comment type="subcellular location">
    <subcellularLocation>
        <location evidence="2">Cell surface</location>
    </subcellularLocation>
    <subcellularLocation>
        <location evidence="14">Nucleus membrane</location>
        <topology evidence="14">Single-pass type I membrane protein</topology>
    </subcellularLocation>
    <subcellularLocation>
        <location evidence="1">Secreted</location>
        <location evidence="1">Extracellular space</location>
    </subcellularLocation>
</comment>
<keyword evidence="12" id="KW-0325">Glycoprotein</keyword>
<evidence type="ECO:0000256" key="3">
    <source>
        <dbReference type="ARBA" id="ARBA00022525"/>
    </source>
</evidence>
<feature type="region of interest" description="Disordered" evidence="18">
    <location>
        <begin position="105"/>
        <end position="163"/>
    </location>
</feature>
<evidence type="ECO:0000256" key="5">
    <source>
        <dbReference type="ARBA" id="ARBA00022659"/>
    </source>
</evidence>
<evidence type="ECO:0000259" key="20">
    <source>
        <dbReference type="PROSITE" id="PS50923"/>
    </source>
</evidence>
<evidence type="ECO:0000256" key="10">
    <source>
        <dbReference type="ARBA" id="ARBA00023157"/>
    </source>
</evidence>
<dbReference type="GO" id="GO:0031965">
    <property type="term" value="C:nuclear membrane"/>
    <property type="evidence" value="ECO:0007669"/>
    <property type="project" value="UniProtKB-SubCell"/>
</dbReference>
<evidence type="ECO:0000256" key="2">
    <source>
        <dbReference type="ARBA" id="ARBA00004241"/>
    </source>
</evidence>
<dbReference type="InterPro" id="IPR000436">
    <property type="entry name" value="Sushi_SCR_CCP_dom"/>
</dbReference>
<dbReference type="Ensembl" id="ENSMICT00000067464.1">
    <property type="protein sequence ID" value="ENSMICP00000048114.1"/>
    <property type="gene ID" value="ENSMICG00000009667.3"/>
</dbReference>
<evidence type="ECO:0000256" key="15">
    <source>
        <dbReference type="ARBA" id="ARBA00062744"/>
    </source>
</evidence>
<dbReference type="GeneTree" id="ENSGT00390000000121"/>
<reference evidence="21" key="3">
    <citation type="submission" date="2025-09" db="UniProtKB">
        <authorList>
            <consortium name="Ensembl"/>
        </authorList>
    </citation>
    <scope>IDENTIFICATION</scope>
</reference>
<dbReference type="PANTHER" id="PTHR15060">
    <property type="entry name" value="INTERLEUKIN-15 RECEPTOR SUBUNIT ALPHA"/>
    <property type="match status" value="1"/>
</dbReference>
<evidence type="ECO:0000256" key="14">
    <source>
        <dbReference type="ARBA" id="ARBA00046292"/>
    </source>
</evidence>
<dbReference type="EMBL" id="ABDC03028691">
    <property type="status" value="NOT_ANNOTATED_CDS"/>
    <property type="molecule type" value="Genomic_DNA"/>
</dbReference>
<proteinExistence type="predicted"/>
<dbReference type="GO" id="GO:0005886">
    <property type="term" value="C:plasma membrane"/>
    <property type="evidence" value="ECO:0007669"/>
    <property type="project" value="UniProtKB-ARBA"/>
</dbReference>
<dbReference type="GO" id="GO:0031410">
    <property type="term" value="C:cytoplasmic vesicle"/>
    <property type="evidence" value="ECO:0007669"/>
    <property type="project" value="UniProtKB-ARBA"/>
</dbReference>
<dbReference type="Gene3D" id="2.20.28.230">
    <property type="match status" value="1"/>
</dbReference>
<dbReference type="PROSITE" id="PS50923">
    <property type="entry name" value="SUSHI"/>
    <property type="match status" value="1"/>
</dbReference>
<dbReference type="InterPro" id="IPR042372">
    <property type="entry name" value="IL15RA"/>
</dbReference>
<keyword evidence="10" id="KW-1015">Disulfide bond</keyword>
<keyword evidence="9" id="KW-0472">Membrane</keyword>
<evidence type="ECO:0000313" key="22">
    <source>
        <dbReference type="Proteomes" id="UP000694394"/>
    </source>
</evidence>
<dbReference type="SMART" id="SM00032">
    <property type="entry name" value="CCP"/>
    <property type="match status" value="1"/>
</dbReference>
<organism evidence="21 22">
    <name type="scientific">Microcebus murinus</name>
    <name type="common">Gray mouse lemur</name>
    <name type="synonym">Lemur murinus</name>
    <dbReference type="NCBI Taxonomy" id="30608"/>
    <lineage>
        <taxon>Eukaryota</taxon>
        <taxon>Metazoa</taxon>
        <taxon>Chordata</taxon>
        <taxon>Craniata</taxon>
        <taxon>Vertebrata</taxon>
        <taxon>Euteleostomi</taxon>
        <taxon>Mammalia</taxon>
        <taxon>Eutheria</taxon>
        <taxon>Euarchontoglires</taxon>
        <taxon>Primates</taxon>
        <taxon>Strepsirrhini</taxon>
        <taxon>Lemuriformes</taxon>
        <taxon>Cheirogaleidae</taxon>
        <taxon>Microcebus</taxon>
    </lineage>
</organism>
<evidence type="ECO:0000256" key="1">
    <source>
        <dbReference type="ARBA" id="ARBA00004239"/>
    </source>
</evidence>
<keyword evidence="6" id="KW-0812">Transmembrane</keyword>
<dbReference type="SUPFAM" id="SSF57535">
    <property type="entry name" value="Complement control module/SCR domain"/>
    <property type="match status" value="1"/>
</dbReference>